<gene>
    <name evidence="2" type="ORF">TBRA_LOCUS5041</name>
</gene>
<evidence type="ECO:0000256" key="1">
    <source>
        <dbReference type="SAM" id="Phobius"/>
    </source>
</evidence>
<evidence type="ECO:0000313" key="3">
    <source>
        <dbReference type="Proteomes" id="UP000479190"/>
    </source>
</evidence>
<protein>
    <submittedName>
        <fullName evidence="2">Uncharacterized protein</fullName>
    </submittedName>
</protein>
<accession>A0A6H5I5G5</accession>
<keyword evidence="1" id="KW-0472">Membrane</keyword>
<sequence length="286" mass="33019">MFSNGYRVNYFITIIIIERLITRVFTMRIVLIFSTLLLSLFSHQRVHSLKDDELPKEILDRFILGQEEFDDFEKDVGLPGQDLVLLMGSSKAKEDFFSDHASEFVDLTPKAKILPHLVLNTRTKTQFLDFSIVNEEIESAQRIPRIYFTRKIVNLVSAVKLLLLVDFPSFDKQIDAFLEKAAESIKDAKKFLGSIGLIVTQVQNEQQIQQVKDHLKNLLDSPKRSDKFASIIDALHVEYEGKDDWNRLGFVESPYGSSLESYKMKDLERMIYETIHFASLDGNDFL</sequence>
<keyword evidence="1" id="KW-0812">Transmembrane</keyword>
<keyword evidence="3" id="KW-1185">Reference proteome</keyword>
<dbReference type="AlphaFoldDB" id="A0A6H5I5G5"/>
<evidence type="ECO:0000313" key="2">
    <source>
        <dbReference type="EMBL" id="CAB0033121.1"/>
    </source>
</evidence>
<keyword evidence="1" id="KW-1133">Transmembrane helix</keyword>
<organism evidence="2 3">
    <name type="scientific">Trichogramma brassicae</name>
    <dbReference type="NCBI Taxonomy" id="86971"/>
    <lineage>
        <taxon>Eukaryota</taxon>
        <taxon>Metazoa</taxon>
        <taxon>Ecdysozoa</taxon>
        <taxon>Arthropoda</taxon>
        <taxon>Hexapoda</taxon>
        <taxon>Insecta</taxon>
        <taxon>Pterygota</taxon>
        <taxon>Neoptera</taxon>
        <taxon>Endopterygota</taxon>
        <taxon>Hymenoptera</taxon>
        <taxon>Apocrita</taxon>
        <taxon>Proctotrupomorpha</taxon>
        <taxon>Chalcidoidea</taxon>
        <taxon>Trichogrammatidae</taxon>
        <taxon>Trichogramma</taxon>
    </lineage>
</organism>
<reference evidence="2 3" key="1">
    <citation type="submission" date="2020-02" db="EMBL/GenBank/DDBJ databases">
        <authorList>
            <person name="Ferguson B K."/>
        </authorList>
    </citation>
    <scope>NUCLEOTIDE SEQUENCE [LARGE SCALE GENOMIC DNA]</scope>
</reference>
<feature type="transmembrane region" description="Helical" evidence="1">
    <location>
        <begin position="20"/>
        <end position="41"/>
    </location>
</feature>
<dbReference type="Proteomes" id="UP000479190">
    <property type="component" value="Unassembled WGS sequence"/>
</dbReference>
<dbReference type="EMBL" id="CADCXV010000699">
    <property type="protein sequence ID" value="CAB0033121.1"/>
    <property type="molecule type" value="Genomic_DNA"/>
</dbReference>
<proteinExistence type="predicted"/>
<name>A0A6H5I5G5_9HYME</name>